<proteinExistence type="predicted"/>
<dbReference type="Proteomes" id="UP001603857">
    <property type="component" value="Unassembled WGS sequence"/>
</dbReference>
<name>A0ABD1MTA2_9FABA</name>
<sequence>MKPHVEISRPPCLSEVHNPKMVSSWVTPISQPSILYYHLATLFREEGELLLDFYGHAVITAIDVLSSEGA</sequence>
<evidence type="ECO:0000313" key="2">
    <source>
        <dbReference type="Proteomes" id="UP001603857"/>
    </source>
</evidence>
<protein>
    <submittedName>
        <fullName evidence="1">Uncharacterized protein</fullName>
    </submittedName>
</protein>
<dbReference type="EMBL" id="JBGMDY010000004">
    <property type="protein sequence ID" value="KAL2339049.1"/>
    <property type="molecule type" value="Genomic_DNA"/>
</dbReference>
<dbReference type="AlphaFoldDB" id="A0ABD1MTA2"/>
<gene>
    <name evidence="1" type="ORF">Fmac_013495</name>
</gene>
<evidence type="ECO:0000313" key="1">
    <source>
        <dbReference type="EMBL" id="KAL2339049.1"/>
    </source>
</evidence>
<organism evidence="1 2">
    <name type="scientific">Flemingia macrophylla</name>
    <dbReference type="NCBI Taxonomy" id="520843"/>
    <lineage>
        <taxon>Eukaryota</taxon>
        <taxon>Viridiplantae</taxon>
        <taxon>Streptophyta</taxon>
        <taxon>Embryophyta</taxon>
        <taxon>Tracheophyta</taxon>
        <taxon>Spermatophyta</taxon>
        <taxon>Magnoliopsida</taxon>
        <taxon>eudicotyledons</taxon>
        <taxon>Gunneridae</taxon>
        <taxon>Pentapetalae</taxon>
        <taxon>rosids</taxon>
        <taxon>fabids</taxon>
        <taxon>Fabales</taxon>
        <taxon>Fabaceae</taxon>
        <taxon>Papilionoideae</taxon>
        <taxon>50 kb inversion clade</taxon>
        <taxon>NPAAA clade</taxon>
        <taxon>indigoferoid/millettioid clade</taxon>
        <taxon>Phaseoleae</taxon>
        <taxon>Flemingia</taxon>
    </lineage>
</organism>
<comment type="caution">
    <text evidence="1">The sequence shown here is derived from an EMBL/GenBank/DDBJ whole genome shotgun (WGS) entry which is preliminary data.</text>
</comment>
<reference evidence="1 2" key="1">
    <citation type="submission" date="2024-08" db="EMBL/GenBank/DDBJ databases">
        <title>Insights into the chromosomal genome structure of Flemingia macrophylla.</title>
        <authorList>
            <person name="Ding Y."/>
            <person name="Zhao Y."/>
            <person name="Bi W."/>
            <person name="Wu M."/>
            <person name="Zhao G."/>
            <person name="Gong Y."/>
            <person name="Li W."/>
            <person name="Zhang P."/>
        </authorList>
    </citation>
    <scope>NUCLEOTIDE SEQUENCE [LARGE SCALE GENOMIC DNA]</scope>
    <source>
        <strain evidence="1">DYQJB</strain>
        <tissue evidence="1">Leaf</tissue>
    </source>
</reference>
<keyword evidence="2" id="KW-1185">Reference proteome</keyword>
<accession>A0ABD1MTA2</accession>